<keyword evidence="10 22" id="KW-0732">Signal</keyword>
<evidence type="ECO:0000256" key="3">
    <source>
        <dbReference type="ARBA" id="ARBA00004609"/>
    </source>
</evidence>
<evidence type="ECO:0000256" key="2">
    <source>
        <dbReference type="ARBA" id="ARBA00004191"/>
    </source>
</evidence>
<evidence type="ECO:0000256" key="21">
    <source>
        <dbReference type="ARBA" id="ARBA00048494"/>
    </source>
</evidence>
<dbReference type="InterPro" id="IPR002509">
    <property type="entry name" value="NODB_dom"/>
</dbReference>
<dbReference type="GO" id="GO:0006032">
    <property type="term" value="P:chitin catabolic process"/>
    <property type="evidence" value="ECO:0007669"/>
    <property type="project" value="UniProtKB-KW"/>
</dbReference>
<comment type="catalytic activity">
    <reaction evidence="21">
        <text>[(1-&gt;4)-N-acetyl-beta-D-glucosaminyl](n) + n H2O = chitosan + n acetate</text>
        <dbReference type="Rhea" id="RHEA:10464"/>
        <dbReference type="Rhea" id="RHEA-COMP:9593"/>
        <dbReference type="Rhea" id="RHEA-COMP:9597"/>
        <dbReference type="ChEBI" id="CHEBI:15377"/>
        <dbReference type="ChEBI" id="CHEBI:17029"/>
        <dbReference type="ChEBI" id="CHEBI:30089"/>
        <dbReference type="ChEBI" id="CHEBI:57704"/>
        <dbReference type="EC" id="3.5.1.41"/>
    </reaction>
    <physiologicalReaction direction="left-to-right" evidence="21">
        <dbReference type="Rhea" id="RHEA:10465"/>
    </physiologicalReaction>
</comment>
<dbReference type="GO" id="GO:0046872">
    <property type="term" value="F:metal ion binding"/>
    <property type="evidence" value="ECO:0007669"/>
    <property type="project" value="UniProtKB-KW"/>
</dbReference>
<dbReference type="Pfam" id="PF01522">
    <property type="entry name" value="Polysacc_deac_1"/>
    <property type="match status" value="1"/>
</dbReference>
<evidence type="ECO:0000256" key="1">
    <source>
        <dbReference type="ARBA" id="ARBA00001941"/>
    </source>
</evidence>
<dbReference type="InterPro" id="IPR050248">
    <property type="entry name" value="Polysacc_deacetylase_ArnD"/>
</dbReference>
<dbReference type="RefSeq" id="XP_028478699.1">
    <property type="nucleotide sequence ID" value="XM_028619727.1"/>
</dbReference>
<organism evidence="24 25">
    <name type="scientific">Apiotrichum porosum</name>
    <dbReference type="NCBI Taxonomy" id="105984"/>
    <lineage>
        <taxon>Eukaryota</taxon>
        <taxon>Fungi</taxon>
        <taxon>Dikarya</taxon>
        <taxon>Basidiomycota</taxon>
        <taxon>Agaricomycotina</taxon>
        <taxon>Tremellomycetes</taxon>
        <taxon>Trichosporonales</taxon>
        <taxon>Trichosporonaceae</taxon>
        <taxon>Apiotrichum</taxon>
    </lineage>
</organism>
<dbReference type="SUPFAM" id="SSF88713">
    <property type="entry name" value="Glycoside hydrolase/deacetylase"/>
    <property type="match status" value="1"/>
</dbReference>
<keyword evidence="19" id="KW-0624">Polysaccharide degradation</keyword>
<comment type="caution">
    <text evidence="24">The sequence shown here is derived from an EMBL/GenBank/DDBJ whole genome shotgun (WGS) entry which is preliminary data.</text>
</comment>
<dbReference type="GO" id="GO:0004099">
    <property type="term" value="F:chitin deacetylase activity"/>
    <property type="evidence" value="ECO:0007669"/>
    <property type="project" value="UniProtKB-EC"/>
</dbReference>
<evidence type="ECO:0000256" key="9">
    <source>
        <dbReference type="ARBA" id="ARBA00022723"/>
    </source>
</evidence>
<evidence type="ECO:0000256" key="10">
    <source>
        <dbReference type="ARBA" id="ARBA00022729"/>
    </source>
</evidence>
<proteinExistence type="inferred from homology"/>
<name>A0A427Y498_9TREE</name>
<evidence type="ECO:0000256" key="20">
    <source>
        <dbReference type="ARBA" id="ARBA00024056"/>
    </source>
</evidence>
<keyword evidence="17" id="KW-0449">Lipoprotein</keyword>
<reference evidence="24 25" key="1">
    <citation type="submission" date="2018-11" db="EMBL/GenBank/DDBJ databases">
        <title>Genome sequence of Apiotrichum porosum DSM 27194.</title>
        <authorList>
            <person name="Aliyu H."/>
            <person name="Gorte O."/>
            <person name="Ochsenreither K."/>
        </authorList>
    </citation>
    <scope>NUCLEOTIDE SEQUENCE [LARGE SCALE GENOMIC DNA]</scope>
    <source>
        <strain evidence="24 25">DSM 27194</strain>
    </source>
</reference>
<dbReference type="GO" id="GO:0005886">
    <property type="term" value="C:plasma membrane"/>
    <property type="evidence" value="ECO:0007669"/>
    <property type="project" value="UniProtKB-SubCell"/>
</dbReference>
<dbReference type="GO" id="GO:0009272">
    <property type="term" value="P:fungal-type cell wall biogenesis"/>
    <property type="evidence" value="ECO:0007669"/>
    <property type="project" value="UniProtKB-ARBA"/>
</dbReference>
<evidence type="ECO:0000256" key="18">
    <source>
        <dbReference type="ARBA" id="ARBA00023316"/>
    </source>
</evidence>
<evidence type="ECO:0000256" key="6">
    <source>
        <dbReference type="ARBA" id="ARBA00022512"/>
    </source>
</evidence>
<dbReference type="PROSITE" id="PS51677">
    <property type="entry name" value="NODB"/>
    <property type="match status" value="1"/>
</dbReference>
<evidence type="ECO:0000256" key="11">
    <source>
        <dbReference type="ARBA" id="ARBA00022801"/>
    </source>
</evidence>
<dbReference type="EMBL" id="RSCE01000002">
    <property type="protein sequence ID" value="RSH85914.1"/>
    <property type="molecule type" value="Genomic_DNA"/>
</dbReference>
<dbReference type="FunFam" id="3.20.20.370:FF:000004">
    <property type="entry name" value="Related to Chitin deacetylase"/>
    <property type="match status" value="1"/>
</dbReference>
<evidence type="ECO:0000313" key="24">
    <source>
        <dbReference type="EMBL" id="RSH85914.1"/>
    </source>
</evidence>
<dbReference type="STRING" id="105984.A0A427Y498"/>
<keyword evidence="7" id="KW-0964">Secreted</keyword>
<evidence type="ECO:0000256" key="15">
    <source>
        <dbReference type="ARBA" id="ARBA00023277"/>
    </source>
</evidence>
<dbReference type="GO" id="GO:0071555">
    <property type="term" value="P:cell wall organization"/>
    <property type="evidence" value="ECO:0007669"/>
    <property type="project" value="UniProtKB-KW"/>
</dbReference>
<dbReference type="Proteomes" id="UP000279236">
    <property type="component" value="Unassembled WGS sequence"/>
</dbReference>
<feature type="domain" description="NodB homology" evidence="23">
    <location>
        <begin position="186"/>
        <end position="380"/>
    </location>
</feature>
<feature type="signal peptide" evidence="22">
    <location>
        <begin position="1"/>
        <end position="19"/>
    </location>
</feature>
<protein>
    <recommendedName>
        <fullName evidence="20">chitin deacetylase</fullName>
        <ecNumber evidence="20">3.5.1.41</ecNumber>
    </recommendedName>
</protein>
<keyword evidence="16" id="KW-0170">Cobalt</keyword>
<comment type="similarity">
    <text evidence="4">Belongs to the polysaccharide deacetylase family.</text>
</comment>
<keyword evidence="18" id="KW-0961">Cell wall biogenesis/degradation</keyword>
<gene>
    <name evidence="24" type="primary">CDA2</name>
    <name evidence="24" type="ORF">EHS24_004099</name>
</gene>
<evidence type="ECO:0000256" key="12">
    <source>
        <dbReference type="ARBA" id="ARBA00023024"/>
    </source>
</evidence>
<evidence type="ECO:0000256" key="19">
    <source>
        <dbReference type="ARBA" id="ARBA00023326"/>
    </source>
</evidence>
<dbReference type="GeneID" id="39588642"/>
<evidence type="ECO:0000256" key="13">
    <source>
        <dbReference type="ARBA" id="ARBA00023136"/>
    </source>
</evidence>
<keyword evidence="14" id="KW-0325">Glycoprotein</keyword>
<comment type="subcellular location">
    <subcellularLocation>
        <location evidence="3">Cell membrane</location>
        <topology evidence="3">Lipid-anchor</topology>
        <topology evidence="3">GPI-anchor</topology>
    </subcellularLocation>
    <subcellularLocation>
        <location evidence="2">Secreted</location>
        <location evidence="2">Cell wall</location>
    </subcellularLocation>
</comment>
<keyword evidence="12" id="KW-0146">Chitin degradation</keyword>
<evidence type="ECO:0000256" key="16">
    <source>
        <dbReference type="ARBA" id="ARBA00023285"/>
    </source>
</evidence>
<comment type="cofactor">
    <cofactor evidence="1">
        <name>Co(2+)</name>
        <dbReference type="ChEBI" id="CHEBI:48828"/>
    </cofactor>
</comment>
<accession>A0A427Y498</accession>
<keyword evidence="6" id="KW-0134">Cell wall</keyword>
<keyword evidence="8" id="KW-0336">GPI-anchor</keyword>
<dbReference type="Gene3D" id="3.20.20.370">
    <property type="entry name" value="Glycoside hydrolase/deacetylase"/>
    <property type="match status" value="1"/>
</dbReference>
<evidence type="ECO:0000259" key="23">
    <source>
        <dbReference type="PROSITE" id="PS51677"/>
    </source>
</evidence>
<keyword evidence="25" id="KW-1185">Reference proteome</keyword>
<dbReference type="AlphaFoldDB" id="A0A427Y498"/>
<keyword evidence="11" id="KW-0378">Hydrolase</keyword>
<dbReference type="OrthoDB" id="407355at2759"/>
<feature type="chain" id="PRO_5019183903" description="chitin deacetylase" evidence="22">
    <location>
        <begin position="20"/>
        <end position="479"/>
    </location>
</feature>
<sequence>MAALTSSLILAALLTGVNAQESAASVASTVAAAGTTAAAVTTTAAAAAATLSLSINSNLPQTAPTGPSGFVIPSLSAIVSNAVSDSTIGLDTTYSAGAQPTGVSRAPAIPTAISSANYPALDVTPSVNSTEVQAWIKAIDWSAVPTYSQTTGECAGSPSAQTDGRCWWTCGGCTRETDISECPDKLTWGLSYDDGPSPYTPLLLDYLNEKDLTATFFVVGSRVVSRPEMIISEYMAGHQISIHTWAHPALTTLTNEQIVAELGWTKKAIYDVIGVTPNTFRPPYGDIDDRVRAIAAQMGLTPIMWTRSSGTTFDTTDWNIPGGLATGESALSKFETILETYVPKLDTGFIVLEHDLYQQTVDLAVGYFLPLAESRGYKMESIIDCLGLPQAEAYIETSSNTTTTLITSDPAGSTFFQPVVGTQTGEAVVASTGTLAGSGGSAGASATASTTAGTKSSGIARSVSVAALVGAVLGAIALA</sequence>
<evidence type="ECO:0000256" key="4">
    <source>
        <dbReference type="ARBA" id="ARBA00010973"/>
    </source>
</evidence>
<dbReference type="GO" id="GO:0098552">
    <property type="term" value="C:side of membrane"/>
    <property type="evidence" value="ECO:0007669"/>
    <property type="project" value="UniProtKB-KW"/>
</dbReference>
<evidence type="ECO:0000256" key="5">
    <source>
        <dbReference type="ARBA" id="ARBA00022475"/>
    </source>
</evidence>
<evidence type="ECO:0000256" key="14">
    <source>
        <dbReference type="ARBA" id="ARBA00023180"/>
    </source>
</evidence>
<evidence type="ECO:0000256" key="7">
    <source>
        <dbReference type="ARBA" id="ARBA00022525"/>
    </source>
</evidence>
<keyword evidence="9" id="KW-0479">Metal-binding</keyword>
<dbReference type="PANTHER" id="PTHR10587:SF133">
    <property type="entry name" value="CHITIN DEACETYLASE 1-RELATED"/>
    <property type="match status" value="1"/>
</dbReference>
<keyword evidence="5" id="KW-1003">Cell membrane</keyword>
<dbReference type="InterPro" id="IPR011330">
    <property type="entry name" value="Glyco_hydro/deAcase_b/a-brl"/>
</dbReference>
<evidence type="ECO:0000313" key="25">
    <source>
        <dbReference type="Proteomes" id="UP000279236"/>
    </source>
</evidence>
<evidence type="ECO:0000256" key="8">
    <source>
        <dbReference type="ARBA" id="ARBA00022622"/>
    </source>
</evidence>
<dbReference type="EC" id="3.5.1.41" evidence="20"/>
<dbReference type="GO" id="GO:0000272">
    <property type="term" value="P:polysaccharide catabolic process"/>
    <property type="evidence" value="ECO:0007669"/>
    <property type="project" value="UniProtKB-KW"/>
</dbReference>
<evidence type="ECO:0000256" key="22">
    <source>
        <dbReference type="SAM" id="SignalP"/>
    </source>
</evidence>
<evidence type="ECO:0000256" key="17">
    <source>
        <dbReference type="ARBA" id="ARBA00023288"/>
    </source>
</evidence>
<keyword evidence="15" id="KW-0119">Carbohydrate metabolism</keyword>
<keyword evidence="13" id="KW-0472">Membrane</keyword>
<dbReference type="PANTHER" id="PTHR10587">
    <property type="entry name" value="GLYCOSYL TRANSFERASE-RELATED"/>
    <property type="match status" value="1"/>
</dbReference>